<feature type="compositionally biased region" description="Basic and acidic residues" evidence="4">
    <location>
        <begin position="13"/>
        <end position="28"/>
    </location>
</feature>
<evidence type="ECO:0000256" key="2">
    <source>
        <dbReference type="ARBA" id="ARBA00023002"/>
    </source>
</evidence>
<keyword evidence="7" id="KW-1185">Reference proteome</keyword>
<dbReference type="Pfam" id="PF00106">
    <property type="entry name" value="adh_short"/>
    <property type="match status" value="1"/>
</dbReference>
<evidence type="ECO:0000313" key="6">
    <source>
        <dbReference type="EMBL" id="AZQ75342.1"/>
    </source>
</evidence>
<evidence type="ECO:0000259" key="5">
    <source>
        <dbReference type="SMART" id="SM00822"/>
    </source>
</evidence>
<reference evidence="6 7" key="1">
    <citation type="submission" date="2018-12" db="EMBL/GenBank/DDBJ databases">
        <title>The whole draft genome of Streptomyce luteoverticillatus CGMCC 15060.</title>
        <authorList>
            <person name="Feng Z."/>
            <person name="Chen G."/>
            <person name="Zhang J."/>
            <person name="Zhu H."/>
            <person name="Yu X."/>
            <person name="Zhang W."/>
            <person name="Zhang X."/>
        </authorList>
    </citation>
    <scope>NUCLEOTIDE SEQUENCE [LARGE SCALE GENOMIC DNA]</scope>
    <source>
        <strain evidence="6 7">CGMCC 15060</strain>
    </source>
</reference>
<dbReference type="InterPro" id="IPR036291">
    <property type="entry name" value="NAD(P)-bd_dom_sf"/>
</dbReference>
<name>A0A3Q9G1R1_STRLT</name>
<feature type="compositionally biased region" description="Basic residues" evidence="4">
    <location>
        <begin position="148"/>
        <end position="160"/>
    </location>
</feature>
<keyword evidence="2" id="KW-0560">Oxidoreductase</keyword>
<gene>
    <name evidence="6" type="ORF">EKH77_02650</name>
</gene>
<dbReference type="InterPro" id="IPR020904">
    <property type="entry name" value="Sc_DH/Rdtase_CS"/>
</dbReference>
<dbReference type="PROSITE" id="PS00061">
    <property type="entry name" value="ADH_SHORT"/>
    <property type="match status" value="1"/>
</dbReference>
<sequence>MAAAHSRPGPFGFRRDRPSHRSRDRADLPGRAQRGATGLDTGALDRRPRPSAAPGPARVPRREPACPTRDALPGKPGRGAAPDPALRRTLAGTTSATGRRAGRLPGRQRLPEAPRHPVPRPEPARLAPRPCGARRGETTAHRDDHSRCRPRRSRGRRTARRTGEAPQTDRGISRHRRPHGDHRALRSAALRGRCGPPARPHRGVPGRTPHSAHQPTRGISPVKKTVVITGATSGIGRATALDLAAHGFHVIATARTTEKAGKLTAEAAERGHTLRTVLLDVTDPRSCQDAVAEIDEQTDGGPWALVNNAGIVNPGAFEDVSETDARAVLEVNLLGVARMTRLVLPGMRQRGEGRIIQMSSAGGLIAVPFNGWYSAGKFALEALTDTLRRELAGSGVRVSLIEPGTVDTPLVSGALARLAPPDSRYEAAYDRARRIVTARKPPGPETVARAVRRALTARVPRRRYGVGYEAAMARAARLIPPAAVDFAMCTALRLNGRRR</sequence>
<dbReference type="PRINTS" id="PR00081">
    <property type="entry name" value="GDHRDH"/>
</dbReference>
<evidence type="ECO:0000256" key="4">
    <source>
        <dbReference type="SAM" id="MobiDB-lite"/>
    </source>
</evidence>
<dbReference type="EMBL" id="CP034587">
    <property type="protein sequence ID" value="AZQ75342.1"/>
    <property type="molecule type" value="Genomic_DNA"/>
</dbReference>
<evidence type="ECO:0000256" key="3">
    <source>
        <dbReference type="RuleBase" id="RU000363"/>
    </source>
</evidence>
<evidence type="ECO:0000256" key="1">
    <source>
        <dbReference type="ARBA" id="ARBA00006484"/>
    </source>
</evidence>
<dbReference type="Gene3D" id="3.40.50.720">
    <property type="entry name" value="NAD(P)-binding Rossmann-like Domain"/>
    <property type="match status" value="1"/>
</dbReference>
<feature type="domain" description="Ketoreductase" evidence="5">
    <location>
        <begin position="224"/>
        <end position="404"/>
    </location>
</feature>
<dbReference type="PANTHER" id="PTHR44196">
    <property type="entry name" value="DEHYDROGENASE/REDUCTASE SDR FAMILY MEMBER 7B"/>
    <property type="match status" value="1"/>
</dbReference>
<dbReference type="Proteomes" id="UP000267900">
    <property type="component" value="Chromosome"/>
</dbReference>
<protein>
    <submittedName>
        <fullName evidence="6">SDR family NAD(P)-dependent oxidoreductase</fullName>
    </submittedName>
</protein>
<dbReference type="OrthoDB" id="3178062at2"/>
<dbReference type="GO" id="GO:0016020">
    <property type="term" value="C:membrane"/>
    <property type="evidence" value="ECO:0007669"/>
    <property type="project" value="TreeGrafter"/>
</dbReference>
<comment type="similarity">
    <text evidence="1 3">Belongs to the short-chain dehydrogenases/reductases (SDR) family.</text>
</comment>
<feature type="compositionally biased region" description="Basic and acidic residues" evidence="4">
    <location>
        <begin position="134"/>
        <end position="147"/>
    </location>
</feature>
<feature type="region of interest" description="Disordered" evidence="4">
    <location>
        <begin position="1"/>
        <end position="217"/>
    </location>
</feature>
<dbReference type="CDD" id="cd05374">
    <property type="entry name" value="17beta-HSD-like_SDR_c"/>
    <property type="match status" value="1"/>
</dbReference>
<dbReference type="SUPFAM" id="SSF51735">
    <property type="entry name" value="NAD(P)-binding Rossmann-fold domains"/>
    <property type="match status" value="1"/>
</dbReference>
<dbReference type="SMART" id="SM00822">
    <property type="entry name" value="PKS_KR"/>
    <property type="match status" value="1"/>
</dbReference>
<organism evidence="6 7">
    <name type="scientific">Streptomyces luteoverticillatus</name>
    <name type="common">Streptoverticillium luteoverticillatus</name>
    <dbReference type="NCBI Taxonomy" id="66425"/>
    <lineage>
        <taxon>Bacteria</taxon>
        <taxon>Bacillati</taxon>
        <taxon>Actinomycetota</taxon>
        <taxon>Actinomycetes</taxon>
        <taxon>Kitasatosporales</taxon>
        <taxon>Streptomycetaceae</taxon>
        <taxon>Streptomyces</taxon>
    </lineage>
</organism>
<dbReference type="GO" id="GO:0016491">
    <property type="term" value="F:oxidoreductase activity"/>
    <property type="evidence" value="ECO:0007669"/>
    <property type="project" value="UniProtKB-KW"/>
</dbReference>
<dbReference type="PANTHER" id="PTHR44196:SF1">
    <property type="entry name" value="DEHYDROGENASE_REDUCTASE SDR FAMILY MEMBER 7B"/>
    <property type="match status" value="1"/>
</dbReference>
<dbReference type="InterPro" id="IPR002347">
    <property type="entry name" value="SDR_fam"/>
</dbReference>
<dbReference type="InterPro" id="IPR057326">
    <property type="entry name" value="KR_dom"/>
</dbReference>
<proteinExistence type="inferred from homology"/>
<dbReference type="PRINTS" id="PR00080">
    <property type="entry name" value="SDRFAMILY"/>
</dbReference>
<evidence type="ECO:0000313" key="7">
    <source>
        <dbReference type="Proteomes" id="UP000267900"/>
    </source>
</evidence>
<accession>A0A3Q9G1R1</accession>
<dbReference type="AlphaFoldDB" id="A0A3Q9G1R1"/>